<dbReference type="GO" id="GO:0003700">
    <property type="term" value="F:DNA-binding transcription factor activity"/>
    <property type="evidence" value="ECO:0007669"/>
    <property type="project" value="InterPro"/>
</dbReference>
<keyword evidence="7" id="KW-0805">Transcription regulation</keyword>
<feature type="domain" description="HTH araC/xylS-type" evidence="12">
    <location>
        <begin position="92"/>
        <end position="190"/>
    </location>
</feature>
<dbReference type="RefSeq" id="WP_113954336.1">
    <property type="nucleotide sequence ID" value="NZ_QNRT01000002.1"/>
</dbReference>
<evidence type="ECO:0000256" key="9">
    <source>
        <dbReference type="ARBA" id="ARBA00023159"/>
    </source>
</evidence>
<evidence type="ECO:0000256" key="4">
    <source>
        <dbReference type="ARBA" id="ARBA00022723"/>
    </source>
</evidence>
<evidence type="ECO:0000313" key="13">
    <source>
        <dbReference type="EMBL" id="RBP51580.1"/>
    </source>
</evidence>
<dbReference type="Gene3D" id="1.10.10.60">
    <property type="entry name" value="Homeodomain-like"/>
    <property type="match status" value="1"/>
</dbReference>
<proteinExistence type="predicted"/>
<evidence type="ECO:0000256" key="1">
    <source>
        <dbReference type="ARBA" id="ARBA00001947"/>
    </source>
</evidence>
<dbReference type="InterPro" id="IPR009057">
    <property type="entry name" value="Homeodomain-like_sf"/>
</dbReference>
<gene>
    <name evidence="13" type="ORF">DFR28_1021010</name>
</gene>
<dbReference type="OrthoDB" id="9811249at2"/>
<dbReference type="InterPro" id="IPR011257">
    <property type="entry name" value="DNA_glycosylase"/>
</dbReference>
<dbReference type="GO" id="GO:0043916">
    <property type="term" value="F:DNA-7-methylguanine glycosylase activity"/>
    <property type="evidence" value="ECO:0007669"/>
    <property type="project" value="TreeGrafter"/>
</dbReference>
<accession>A0A395JSB1</accession>
<dbReference type="EMBL" id="QNRT01000002">
    <property type="protein sequence ID" value="RBP51580.1"/>
    <property type="molecule type" value="Genomic_DNA"/>
</dbReference>
<evidence type="ECO:0000256" key="10">
    <source>
        <dbReference type="ARBA" id="ARBA00023163"/>
    </source>
</evidence>
<keyword evidence="9" id="KW-0010">Activator</keyword>
<evidence type="ECO:0000256" key="11">
    <source>
        <dbReference type="ARBA" id="ARBA00023204"/>
    </source>
</evidence>
<dbReference type="Pfam" id="PF06029">
    <property type="entry name" value="AlkA_N"/>
    <property type="match status" value="1"/>
</dbReference>
<evidence type="ECO:0000259" key="12">
    <source>
        <dbReference type="PROSITE" id="PS01124"/>
    </source>
</evidence>
<keyword evidence="6" id="KW-0862">Zinc</keyword>
<dbReference type="PROSITE" id="PS01124">
    <property type="entry name" value="HTH_ARAC_FAMILY_2"/>
    <property type="match status" value="1"/>
</dbReference>
<dbReference type="GO" id="GO:0008725">
    <property type="term" value="F:DNA-3-methyladenine glycosylase activity"/>
    <property type="evidence" value="ECO:0007669"/>
    <property type="project" value="TreeGrafter"/>
</dbReference>
<dbReference type="GO" id="GO:0032131">
    <property type="term" value="F:alkylated DNA binding"/>
    <property type="evidence" value="ECO:0007669"/>
    <property type="project" value="TreeGrafter"/>
</dbReference>
<keyword evidence="10" id="KW-0804">Transcription</keyword>
<evidence type="ECO:0000256" key="7">
    <source>
        <dbReference type="ARBA" id="ARBA00023015"/>
    </source>
</evidence>
<evidence type="ECO:0000256" key="3">
    <source>
        <dbReference type="ARBA" id="ARBA00022679"/>
    </source>
</evidence>
<keyword evidence="5" id="KW-0227">DNA damage</keyword>
<dbReference type="GO" id="GO:0032259">
    <property type="term" value="P:methylation"/>
    <property type="evidence" value="ECO:0007669"/>
    <property type="project" value="UniProtKB-KW"/>
</dbReference>
<keyword evidence="4" id="KW-0479">Metal-binding</keyword>
<evidence type="ECO:0000256" key="2">
    <source>
        <dbReference type="ARBA" id="ARBA00022603"/>
    </source>
</evidence>
<evidence type="ECO:0000256" key="5">
    <source>
        <dbReference type="ARBA" id="ARBA00022763"/>
    </source>
</evidence>
<dbReference type="Gene3D" id="1.10.340.30">
    <property type="entry name" value="Hypothetical protein, domain 2"/>
    <property type="match status" value="1"/>
</dbReference>
<dbReference type="InterPro" id="IPR004026">
    <property type="entry name" value="Ada_DNA_repair_Zn-bd"/>
</dbReference>
<dbReference type="SMART" id="SM01009">
    <property type="entry name" value="AlkA_N"/>
    <property type="match status" value="1"/>
</dbReference>
<comment type="cofactor">
    <cofactor evidence="1">
        <name>Zn(2+)</name>
        <dbReference type="ChEBI" id="CHEBI:29105"/>
    </cofactor>
</comment>
<dbReference type="InterPro" id="IPR037046">
    <property type="entry name" value="AlkA_N_sf"/>
</dbReference>
<comment type="caution">
    <text evidence="13">The sequence shown here is derived from an EMBL/GenBank/DDBJ whole genome shotgun (WGS) entry which is preliminary data.</text>
</comment>
<dbReference type="Gene3D" id="3.40.10.10">
    <property type="entry name" value="DNA Methylphosphotriester Repair Domain"/>
    <property type="match status" value="1"/>
</dbReference>
<keyword evidence="2" id="KW-0489">Methyltransferase</keyword>
<dbReference type="GO" id="GO:0006285">
    <property type="term" value="P:base-excision repair, AP site formation"/>
    <property type="evidence" value="ECO:0007669"/>
    <property type="project" value="TreeGrafter"/>
</dbReference>
<dbReference type="SUPFAM" id="SSF55945">
    <property type="entry name" value="TATA-box binding protein-like"/>
    <property type="match status" value="1"/>
</dbReference>
<reference evidence="13 14" key="1">
    <citation type="submission" date="2018-06" db="EMBL/GenBank/DDBJ databases">
        <title>Genomic Encyclopedia of Type Strains, Phase IV (KMG-IV): sequencing the most valuable type-strain genomes for metagenomic binning, comparative biology and taxonomic classification.</title>
        <authorList>
            <person name="Goeker M."/>
        </authorList>
    </citation>
    <scope>NUCLEOTIDE SEQUENCE [LARGE SCALE GENOMIC DNA]</scope>
    <source>
        <strain evidence="13 14">DSM 24032</strain>
    </source>
</reference>
<dbReference type="SUPFAM" id="SSF46689">
    <property type="entry name" value="Homeodomain-like"/>
    <property type="match status" value="2"/>
</dbReference>
<dbReference type="Pfam" id="PF02805">
    <property type="entry name" value="Ada_Zn_binding"/>
    <property type="match status" value="1"/>
</dbReference>
<dbReference type="SUPFAM" id="SSF57884">
    <property type="entry name" value="Ada DNA repair protein, N-terminal domain (N-Ada 10)"/>
    <property type="match status" value="1"/>
</dbReference>
<sequence>MAFITDQLTRQRYALARQARDARFDGEFFIAVKTTGIYCRPICPANSPLEKNVDYYESAISAAHDGFRPCLRCRPDSAPHSCAWRGTDTTFRRALKLIEQGALQQSSVTQLSDRLGISDRYLRDLFQAKLGTSPKKYALYQQCLFAKQLLHESALSVTDIGFAAGFNSVRRFNEAMQQQLGLAPRDIRKDKASKGLGITLRLYYRPPYAWQALMAFLAQRCIDGLEWCDGDIYGRTIQTETAQGYFQITKVVEQNRLDLTLHLDDYRQLNAIVQRVRSLFDVDAPIARIDEQLQALLGTRFNYLPGLRVPGIWNSFEAGVRAILGQQVSVAAARKLVTLMVHELGQTVHHEGIAVSKLFPTPTAVSASDLAFLRMPGARKQTLRRLADHMLTAADPDDVDAWIDIKGIGPWTINYVKLRGSHDSDVWLDGDAGIRNAMQTIPTSLDIDQARPWRSYLTFQLWNQL</sequence>
<dbReference type="FunCoup" id="A0A395JSB1">
    <property type="interactions" value="169"/>
</dbReference>
<keyword evidence="11" id="KW-0234">DNA repair</keyword>
<dbReference type="InterPro" id="IPR010316">
    <property type="entry name" value="AlkA_N"/>
</dbReference>
<dbReference type="GO" id="GO:0008270">
    <property type="term" value="F:zinc ion binding"/>
    <property type="evidence" value="ECO:0007669"/>
    <property type="project" value="InterPro"/>
</dbReference>
<keyword evidence="3" id="KW-0808">Transferase</keyword>
<protein>
    <submittedName>
        <fullName evidence="13">DNA-3-methyladenine glycosylase II</fullName>
    </submittedName>
</protein>
<organism evidence="13 14">
    <name type="scientific">Arenicella xantha</name>
    <dbReference type="NCBI Taxonomy" id="644221"/>
    <lineage>
        <taxon>Bacteria</taxon>
        <taxon>Pseudomonadati</taxon>
        <taxon>Pseudomonadota</taxon>
        <taxon>Gammaproteobacteria</taxon>
        <taxon>Arenicellales</taxon>
        <taxon>Arenicellaceae</taxon>
        <taxon>Arenicella</taxon>
    </lineage>
</organism>
<dbReference type="Proteomes" id="UP000253083">
    <property type="component" value="Unassembled WGS sequence"/>
</dbReference>
<dbReference type="GO" id="GO:0006307">
    <property type="term" value="P:DNA alkylation repair"/>
    <property type="evidence" value="ECO:0007669"/>
    <property type="project" value="TreeGrafter"/>
</dbReference>
<name>A0A395JSB1_9GAMM</name>
<dbReference type="InterPro" id="IPR018060">
    <property type="entry name" value="HTH_AraC"/>
</dbReference>
<keyword evidence="14" id="KW-1185">Reference proteome</keyword>
<dbReference type="PANTHER" id="PTHR43003">
    <property type="entry name" value="DNA-3-METHYLADENINE GLYCOSYLASE"/>
    <property type="match status" value="1"/>
</dbReference>
<dbReference type="InterPro" id="IPR035451">
    <property type="entry name" value="Ada-like_dom_sf"/>
</dbReference>
<evidence type="ECO:0000256" key="6">
    <source>
        <dbReference type="ARBA" id="ARBA00022833"/>
    </source>
</evidence>
<dbReference type="InterPro" id="IPR051912">
    <property type="entry name" value="Alkylbase_DNA_Glycosylase/TA"/>
</dbReference>
<dbReference type="AlphaFoldDB" id="A0A395JSB1"/>
<dbReference type="Pfam" id="PF12833">
    <property type="entry name" value="HTH_18"/>
    <property type="match status" value="1"/>
</dbReference>
<dbReference type="Gene3D" id="3.30.310.20">
    <property type="entry name" value="DNA-3-methyladenine glycosylase AlkA, N-terminal domain"/>
    <property type="match status" value="1"/>
</dbReference>
<dbReference type="InParanoid" id="A0A395JSB1"/>
<dbReference type="GO" id="GO:0008168">
    <property type="term" value="F:methyltransferase activity"/>
    <property type="evidence" value="ECO:0007669"/>
    <property type="project" value="UniProtKB-KW"/>
</dbReference>
<dbReference type="GO" id="GO:0005737">
    <property type="term" value="C:cytoplasm"/>
    <property type="evidence" value="ECO:0007669"/>
    <property type="project" value="TreeGrafter"/>
</dbReference>
<keyword evidence="8" id="KW-0238">DNA-binding</keyword>
<evidence type="ECO:0000256" key="8">
    <source>
        <dbReference type="ARBA" id="ARBA00023125"/>
    </source>
</evidence>
<dbReference type="GO" id="GO:0032993">
    <property type="term" value="C:protein-DNA complex"/>
    <property type="evidence" value="ECO:0007669"/>
    <property type="project" value="TreeGrafter"/>
</dbReference>
<dbReference type="GO" id="GO:0043565">
    <property type="term" value="F:sequence-specific DNA binding"/>
    <property type="evidence" value="ECO:0007669"/>
    <property type="project" value="InterPro"/>
</dbReference>
<dbReference type="PANTHER" id="PTHR43003:SF13">
    <property type="entry name" value="DNA-3-METHYLADENINE GLYCOSYLASE 2"/>
    <property type="match status" value="1"/>
</dbReference>
<dbReference type="SMART" id="SM00342">
    <property type="entry name" value="HTH_ARAC"/>
    <property type="match status" value="1"/>
</dbReference>
<evidence type="ECO:0000313" key="14">
    <source>
        <dbReference type="Proteomes" id="UP000253083"/>
    </source>
</evidence>
<dbReference type="FunFam" id="3.40.10.10:FF:000001">
    <property type="entry name" value="DNA-3-methyladenine glycosylase 2"/>
    <property type="match status" value="1"/>
</dbReference>
<dbReference type="SUPFAM" id="SSF48150">
    <property type="entry name" value="DNA-glycosylase"/>
    <property type="match status" value="1"/>
</dbReference>